<feature type="domain" description="DUF6285" evidence="1">
    <location>
        <begin position="25"/>
        <end position="110"/>
    </location>
</feature>
<reference evidence="2 3" key="1">
    <citation type="submission" date="2017-07" db="EMBL/GenBank/DDBJ databases">
        <title>Niveispirillum cyanobacteriorum sp. nov., isolated from cyanobacterial aggregates in a eutrophic lake.</title>
        <authorList>
            <person name="Cai H."/>
        </authorList>
    </citation>
    <scope>NUCLEOTIDE SEQUENCE [LARGE SCALE GENOMIC DNA]</scope>
    <source>
        <strain evidence="3">TH1-14</strain>
    </source>
</reference>
<dbReference type="Pfam" id="PF19802">
    <property type="entry name" value="DUF6285"/>
    <property type="match status" value="1"/>
</dbReference>
<dbReference type="AlphaFoldDB" id="A0A255YYH6"/>
<dbReference type="Proteomes" id="UP000216998">
    <property type="component" value="Unassembled WGS sequence"/>
</dbReference>
<dbReference type="OrthoDB" id="8480752at2"/>
<accession>A0A255YYH6</accession>
<proteinExistence type="predicted"/>
<comment type="caution">
    <text evidence="2">The sequence shown here is derived from an EMBL/GenBank/DDBJ whole genome shotgun (WGS) entry which is preliminary data.</text>
</comment>
<evidence type="ECO:0000313" key="2">
    <source>
        <dbReference type="EMBL" id="OYQ34286.1"/>
    </source>
</evidence>
<evidence type="ECO:0000259" key="1">
    <source>
        <dbReference type="Pfam" id="PF19802"/>
    </source>
</evidence>
<name>A0A255YYH6_9PROT</name>
<sequence length="113" mass="12304">MTPELPDAGNLLETALNSLRTDLLPYLPDHARYTGLMVANALSIALRDLRAEPARAEMEAAMTRLIGRNDATTLCRAIQAGRFDAPDHDSALRLNLLLITKARLSINNPKALG</sequence>
<protein>
    <recommendedName>
        <fullName evidence="1">DUF6285 domain-containing protein</fullName>
    </recommendedName>
</protein>
<organism evidence="2 3">
    <name type="scientific">Niveispirillum lacus</name>
    <dbReference type="NCBI Taxonomy" id="1981099"/>
    <lineage>
        <taxon>Bacteria</taxon>
        <taxon>Pseudomonadati</taxon>
        <taxon>Pseudomonadota</taxon>
        <taxon>Alphaproteobacteria</taxon>
        <taxon>Rhodospirillales</taxon>
        <taxon>Azospirillaceae</taxon>
        <taxon>Niveispirillum</taxon>
    </lineage>
</organism>
<keyword evidence="3" id="KW-1185">Reference proteome</keyword>
<dbReference type="RefSeq" id="WP_094456694.1">
    <property type="nucleotide sequence ID" value="NZ_NOXU01000029.1"/>
</dbReference>
<evidence type="ECO:0000313" key="3">
    <source>
        <dbReference type="Proteomes" id="UP000216998"/>
    </source>
</evidence>
<dbReference type="EMBL" id="NOXU01000029">
    <property type="protein sequence ID" value="OYQ34286.1"/>
    <property type="molecule type" value="Genomic_DNA"/>
</dbReference>
<dbReference type="InterPro" id="IPR046252">
    <property type="entry name" value="DUF6285"/>
</dbReference>
<gene>
    <name evidence="2" type="ORF">CHU95_12675</name>
</gene>